<reference evidence="1 2" key="1">
    <citation type="submission" date="2024-05" db="EMBL/GenBank/DDBJ databases">
        <authorList>
            <person name="Zhao H."/>
            <person name="Xu Y."/>
            <person name="Lin S."/>
            <person name="Spain J.C."/>
            <person name="Zhou N.-Y."/>
        </authorList>
    </citation>
    <scope>NUCLEOTIDE SEQUENCE [LARGE SCALE GENOMIC DNA]</scope>
    <source>
        <strain evidence="1 2">NEAU-NG30</strain>
    </source>
</reference>
<comment type="caution">
    <text evidence="1">The sequence shown here is derived from an EMBL/GenBank/DDBJ whole genome shotgun (WGS) entry which is preliminary data.</text>
</comment>
<keyword evidence="2" id="KW-1185">Reference proteome</keyword>
<organism evidence="1 2">
    <name type="scientific">Amycolatopsis melonis</name>
    <dbReference type="NCBI Taxonomy" id="3156488"/>
    <lineage>
        <taxon>Bacteria</taxon>
        <taxon>Bacillati</taxon>
        <taxon>Actinomycetota</taxon>
        <taxon>Actinomycetes</taxon>
        <taxon>Pseudonocardiales</taxon>
        <taxon>Pseudonocardiaceae</taxon>
        <taxon>Amycolatopsis</taxon>
    </lineage>
</organism>
<dbReference type="EMBL" id="JBDZYD010000003">
    <property type="protein sequence ID" value="MEQ0559431.1"/>
    <property type="molecule type" value="Genomic_DNA"/>
</dbReference>
<name>A0ABV0LB58_9PSEU</name>
<accession>A0ABV0LB58</accession>
<proteinExistence type="predicted"/>
<sequence length="116" mass="13035">MEGELYDGIPLERLPFTEVPDPGHLRRSLRYPGALDIAPEHAVEAVFDPRRLVGRDPSSRTGESIRVAGHSPGMGRLLVVILLPDRHPPDGVWLVATAWPADKRVRQVYRGLWEVR</sequence>
<dbReference type="RefSeq" id="WP_348949482.1">
    <property type="nucleotide sequence ID" value="NZ_JBDZYD010000003.1"/>
</dbReference>
<gene>
    <name evidence="1" type="ORF">ABJI51_10155</name>
</gene>
<protein>
    <recommendedName>
        <fullName evidence="3">DUF4258 domain-containing protein</fullName>
    </recommendedName>
</protein>
<evidence type="ECO:0000313" key="1">
    <source>
        <dbReference type="EMBL" id="MEQ0559431.1"/>
    </source>
</evidence>
<dbReference type="Proteomes" id="UP001440984">
    <property type="component" value="Unassembled WGS sequence"/>
</dbReference>
<evidence type="ECO:0000313" key="2">
    <source>
        <dbReference type="Proteomes" id="UP001440984"/>
    </source>
</evidence>
<evidence type="ECO:0008006" key="3">
    <source>
        <dbReference type="Google" id="ProtNLM"/>
    </source>
</evidence>